<feature type="compositionally biased region" description="Low complexity" evidence="1">
    <location>
        <begin position="372"/>
        <end position="383"/>
    </location>
</feature>
<proteinExistence type="predicted"/>
<evidence type="ECO:0000256" key="1">
    <source>
        <dbReference type="SAM" id="MobiDB-lite"/>
    </source>
</evidence>
<reference evidence="2 3" key="1">
    <citation type="submission" date="2024-07" db="EMBL/GenBank/DDBJ databases">
        <title>Chromosome-level genome assembly of the water stick insect Ranatra chinensis (Heteroptera: Nepidae).</title>
        <authorList>
            <person name="Liu X."/>
        </authorList>
    </citation>
    <scope>NUCLEOTIDE SEQUENCE [LARGE SCALE GENOMIC DNA]</scope>
    <source>
        <strain evidence="2">Cailab_2021Rc</strain>
        <tissue evidence="2">Muscle</tissue>
    </source>
</reference>
<comment type="caution">
    <text evidence="2">The sequence shown here is derived from an EMBL/GenBank/DDBJ whole genome shotgun (WGS) entry which is preliminary data.</text>
</comment>
<evidence type="ECO:0000313" key="3">
    <source>
        <dbReference type="Proteomes" id="UP001558652"/>
    </source>
</evidence>
<protein>
    <submittedName>
        <fullName evidence="2">Uncharacterized protein</fullName>
    </submittedName>
</protein>
<accession>A0ABD0Z0D1</accession>
<sequence>MASKRRNMFYHNKMQETTEIADAFCLLTYFVCIKSSLVNNGLKASTKNSIISTEKCDPDETLVTCSIYLYESRAGDLLKKFMRRRLGLPLEEHGAMGKIGGARGDAGWASRLYKRWWDDLEVVHRWRYDLRSNRQTRKRRKDPSKSSLWSLRAWKSMSARRLTKSPRCIPNRSWASQPVYRLYCNRRLHLKVARHFNRLVTLMTLTGSYGLCQYHHVDTSGHFREERVIGDVNTGTFVAYEEGWCAGGDTGYQRPNVTPAQPPVLPMYRLQEQSGSRDWSMVSYSSEVRDRREHSRNRGLDRKERWAGHDTDAYRNSHHCHADNSRSVSSFSVEESYTNPLGRSDNLAIEKCLVPPTCHSFQESDTGCNSSPGNGKPTTPGPRTTKESLIFHGDFSQTHMSNSCTSYPPSDGSCVHAGCCGFRGNGMTPMPASYTGFPTRSSDFQVVHGRDTVRPRGPDRYGYPAYWNEADDVSGYYRDDLESFRMFGDAEESWDSGWLVNATRSIYNKLAHFTLGWMWLKAPQIPPDCIE</sequence>
<dbReference type="Proteomes" id="UP001558652">
    <property type="component" value="Unassembled WGS sequence"/>
</dbReference>
<feature type="region of interest" description="Disordered" evidence="1">
    <location>
        <begin position="363"/>
        <end position="385"/>
    </location>
</feature>
<dbReference type="EMBL" id="JBFDAA010000009">
    <property type="protein sequence ID" value="KAL1128894.1"/>
    <property type="molecule type" value="Genomic_DNA"/>
</dbReference>
<gene>
    <name evidence="2" type="ORF">AAG570_013428</name>
</gene>
<dbReference type="AlphaFoldDB" id="A0ABD0Z0D1"/>
<organism evidence="2 3">
    <name type="scientific">Ranatra chinensis</name>
    <dbReference type="NCBI Taxonomy" id="642074"/>
    <lineage>
        <taxon>Eukaryota</taxon>
        <taxon>Metazoa</taxon>
        <taxon>Ecdysozoa</taxon>
        <taxon>Arthropoda</taxon>
        <taxon>Hexapoda</taxon>
        <taxon>Insecta</taxon>
        <taxon>Pterygota</taxon>
        <taxon>Neoptera</taxon>
        <taxon>Paraneoptera</taxon>
        <taxon>Hemiptera</taxon>
        <taxon>Heteroptera</taxon>
        <taxon>Panheteroptera</taxon>
        <taxon>Nepomorpha</taxon>
        <taxon>Nepidae</taxon>
        <taxon>Ranatrinae</taxon>
        <taxon>Ranatra</taxon>
    </lineage>
</organism>
<name>A0ABD0Z0D1_9HEMI</name>
<evidence type="ECO:0000313" key="2">
    <source>
        <dbReference type="EMBL" id="KAL1128894.1"/>
    </source>
</evidence>
<keyword evidence="3" id="KW-1185">Reference proteome</keyword>